<proteinExistence type="predicted"/>
<keyword evidence="2" id="KW-1185">Reference proteome</keyword>
<evidence type="ECO:0000313" key="2">
    <source>
        <dbReference type="Proteomes" id="UP001172155"/>
    </source>
</evidence>
<comment type="caution">
    <text evidence="1">The sequence shown here is derived from an EMBL/GenBank/DDBJ whole genome shotgun (WGS) entry which is preliminary data.</text>
</comment>
<protein>
    <submittedName>
        <fullName evidence="1">Uncharacterized protein</fullName>
    </submittedName>
</protein>
<dbReference type="Proteomes" id="UP001172155">
    <property type="component" value="Unassembled WGS sequence"/>
</dbReference>
<dbReference type="EMBL" id="JAUKUD010000003">
    <property type="protein sequence ID" value="KAK0749154.1"/>
    <property type="molecule type" value="Genomic_DNA"/>
</dbReference>
<accession>A0AA40F1A4</accession>
<organism evidence="1 2">
    <name type="scientific">Schizothecium vesticola</name>
    <dbReference type="NCBI Taxonomy" id="314040"/>
    <lineage>
        <taxon>Eukaryota</taxon>
        <taxon>Fungi</taxon>
        <taxon>Dikarya</taxon>
        <taxon>Ascomycota</taxon>
        <taxon>Pezizomycotina</taxon>
        <taxon>Sordariomycetes</taxon>
        <taxon>Sordariomycetidae</taxon>
        <taxon>Sordariales</taxon>
        <taxon>Schizotheciaceae</taxon>
        <taxon>Schizothecium</taxon>
    </lineage>
</organism>
<name>A0AA40F1A4_9PEZI</name>
<gene>
    <name evidence="1" type="ORF">B0T18DRAFT_98687</name>
</gene>
<sequence>MMAFSARFEKRACPSLPERAKILSRRDINTLELMHTSHEKHWGLAHTTQHFMTRANTADTQESILLQLSHWDRTQSPKYRHHPRPRRIKVLPWLTYLAGSWPPHVMLDVREAVLASDARLSLRAQPTYLAGVEAKLLANRPPNWASLMVLKCLYFDILPASLRRALAQQDLEWMLQSSVRFSPDGQRIRNPRVPSSPWVRYEPPAMPMPAPEAGTLAPPPPPLAQKQPLAQTPPVCTCTLPNTLLAPRRRDRKMAPCIELVFRPHAEAVIAVCVQAVLAAALFLLVLDLVGRDEGGSEGVYWGYRALFLT</sequence>
<evidence type="ECO:0000313" key="1">
    <source>
        <dbReference type="EMBL" id="KAK0749154.1"/>
    </source>
</evidence>
<reference evidence="1" key="1">
    <citation type="submission" date="2023-06" db="EMBL/GenBank/DDBJ databases">
        <title>Genome-scale phylogeny and comparative genomics of the fungal order Sordariales.</title>
        <authorList>
            <consortium name="Lawrence Berkeley National Laboratory"/>
            <person name="Hensen N."/>
            <person name="Bonometti L."/>
            <person name="Westerberg I."/>
            <person name="Brannstrom I.O."/>
            <person name="Guillou S."/>
            <person name="Cros-Aarteil S."/>
            <person name="Calhoun S."/>
            <person name="Haridas S."/>
            <person name="Kuo A."/>
            <person name="Mondo S."/>
            <person name="Pangilinan J."/>
            <person name="Riley R."/>
            <person name="LaButti K."/>
            <person name="Andreopoulos B."/>
            <person name="Lipzen A."/>
            <person name="Chen C."/>
            <person name="Yanf M."/>
            <person name="Daum C."/>
            <person name="Ng V."/>
            <person name="Clum A."/>
            <person name="Steindorff A."/>
            <person name="Ohm R."/>
            <person name="Martin F."/>
            <person name="Silar P."/>
            <person name="Natvig D."/>
            <person name="Lalanne C."/>
            <person name="Gautier V."/>
            <person name="Ament-velasquez S.L."/>
            <person name="Kruys A."/>
            <person name="Hutchinson M.I."/>
            <person name="Powell A.J."/>
            <person name="Barry K."/>
            <person name="Miller A.N."/>
            <person name="Grigoriev I.V."/>
            <person name="Debuchy R."/>
            <person name="Gladieux P."/>
            <person name="Thoren M.H."/>
            <person name="Johannesson H."/>
        </authorList>
    </citation>
    <scope>NUCLEOTIDE SEQUENCE</scope>
    <source>
        <strain evidence="1">SMH3187-1</strain>
    </source>
</reference>
<dbReference type="AlphaFoldDB" id="A0AA40F1A4"/>